<gene>
    <name evidence="2" type="ORF">AKJ09_01879</name>
</gene>
<organism evidence="2 3">
    <name type="scientific">Labilithrix luteola</name>
    <dbReference type="NCBI Taxonomy" id="1391654"/>
    <lineage>
        <taxon>Bacteria</taxon>
        <taxon>Pseudomonadati</taxon>
        <taxon>Myxococcota</taxon>
        <taxon>Polyangia</taxon>
        <taxon>Polyangiales</taxon>
        <taxon>Labilitrichaceae</taxon>
        <taxon>Labilithrix</taxon>
    </lineage>
</organism>
<dbReference type="AlphaFoldDB" id="A0A0K1PNW0"/>
<evidence type="ECO:0000313" key="3">
    <source>
        <dbReference type="Proteomes" id="UP000064967"/>
    </source>
</evidence>
<protein>
    <submittedName>
        <fullName evidence="2">Uncharacterized protein</fullName>
    </submittedName>
</protein>
<dbReference type="STRING" id="1391654.AKJ09_01879"/>
<accession>A0A0K1PNW0</accession>
<evidence type="ECO:0000256" key="1">
    <source>
        <dbReference type="SAM" id="MobiDB-lite"/>
    </source>
</evidence>
<feature type="region of interest" description="Disordered" evidence="1">
    <location>
        <begin position="1"/>
        <end position="24"/>
    </location>
</feature>
<dbReference type="KEGG" id="llu:AKJ09_01879"/>
<proteinExistence type="predicted"/>
<keyword evidence="3" id="KW-1185">Reference proteome</keyword>
<reference evidence="2 3" key="1">
    <citation type="submission" date="2015-08" db="EMBL/GenBank/DDBJ databases">
        <authorList>
            <person name="Babu N.S."/>
            <person name="Beckwith C.J."/>
            <person name="Beseler K.G."/>
            <person name="Brison A."/>
            <person name="Carone J.V."/>
            <person name="Caskin T.P."/>
            <person name="Diamond M."/>
            <person name="Durham M.E."/>
            <person name="Foxe J.M."/>
            <person name="Go M."/>
            <person name="Henderson B.A."/>
            <person name="Jones I.B."/>
            <person name="McGettigan J.A."/>
            <person name="Micheletti S.J."/>
            <person name="Nasrallah M.E."/>
            <person name="Ortiz D."/>
            <person name="Piller C.R."/>
            <person name="Privatt S.R."/>
            <person name="Schneider S.L."/>
            <person name="Sharp S."/>
            <person name="Smith T.C."/>
            <person name="Stanton J.D."/>
            <person name="Ullery H.E."/>
            <person name="Wilson R.J."/>
            <person name="Serrano M.G."/>
            <person name="Buck G."/>
            <person name="Lee V."/>
            <person name="Wang Y."/>
            <person name="Carvalho R."/>
            <person name="Voegtly L."/>
            <person name="Shi R."/>
            <person name="Duckworth R."/>
            <person name="Johnson A."/>
            <person name="Loviza R."/>
            <person name="Walstead R."/>
            <person name="Shah Z."/>
            <person name="Kiflezghi M."/>
            <person name="Wade K."/>
            <person name="Ball S.L."/>
            <person name="Bradley K.W."/>
            <person name="Asai D.J."/>
            <person name="Bowman C.A."/>
            <person name="Russell D.A."/>
            <person name="Pope W.H."/>
            <person name="Jacobs-Sera D."/>
            <person name="Hendrix R.W."/>
            <person name="Hatfull G.F."/>
        </authorList>
    </citation>
    <scope>NUCLEOTIDE SEQUENCE [LARGE SCALE GENOMIC DNA]</scope>
    <source>
        <strain evidence="2 3">DSM 27648</strain>
    </source>
</reference>
<name>A0A0K1PNW0_9BACT</name>
<dbReference type="EMBL" id="CP012333">
    <property type="protein sequence ID" value="AKU95215.1"/>
    <property type="molecule type" value="Genomic_DNA"/>
</dbReference>
<evidence type="ECO:0000313" key="2">
    <source>
        <dbReference type="EMBL" id="AKU95215.1"/>
    </source>
</evidence>
<sequence length="37" mass="4308">MPDRSPGMSSRGKRRRECEPEREMRVREIGMLSACGR</sequence>
<dbReference type="Proteomes" id="UP000064967">
    <property type="component" value="Chromosome"/>
</dbReference>